<dbReference type="Pfam" id="PF23562">
    <property type="entry name" value="AMP-binding_C_3"/>
    <property type="match status" value="1"/>
</dbReference>
<dbReference type="InterPro" id="IPR042099">
    <property type="entry name" value="ANL_N_sf"/>
</dbReference>
<evidence type="ECO:0000259" key="3">
    <source>
        <dbReference type="Pfam" id="PF00501"/>
    </source>
</evidence>
<dbReference type="Pfam" id="PF00501">
    <property type="entry name" value="AMP-binding"/>
    <property type="match status" value="1"/>
</dbReference>
<dbReference type="GO" id="GO:0006631">
    <property type="term" value="P:fatty acid metabolic process"/>
    <property type="evidence" value="ECO:0007669"/>
    <property type="project" value="TreeGrafter"/>
</dbReference>
<feature type="domain" description="AMP-dependent synthetase/ligase" evidence="3">
    <location>
        <begin position="11"/>
        <end position="366"/>
    </location>
</feature>
<dbReference type="RefSeq" id="WP_151504987.1">
    <property type="nucleotide sequence ID" value="NZ_VXLD01000008.1"/>
</dbReference>
<evidence type="ECO:0000313" key="5">
    <source>
        <dbReference type="Proteomes" id="UP000325788"/>
    </source>
</evidence>
<proteinExistence type="inferred from homology"/>
<dbReference type="EMBL" id="VXLD01000008">
    <property type="protein sequence ID" value="KAB1853675.1"/>
    <property type="molecule type" value="Genomic_DNA"/>
</dbReference>
<evidence type="ECO:0000256" key="1">
    <source>
        <dbReference type="ARBA" id="ARBA00006432"/>
    </source>
</evidence>
<protein>
    <submittedName>
        <fullName evidence="4">Long-chain fatty acid--CoA ligase</fullName>
    </submittedName>
</protein>
<reference evidence="4 5" key="1">
    <citation type="submission" date="2019-09" db="EMBL/GenBank/DDBJ databases">
        <title>Draft genome sequence of Acinetobacter tandoii W4-4-4 isolated from environmental water sample.</title>
        <authorList>
            <person name="Wee S.K."/>
            <person name="Yan B."/>
            <person name="Mustaffa S.B."/>
            <person name="Yap E.P.H."/>
        </authorList>
    </citation>
    <scope>NUCLEOTIDE SEQUENCE [LARGE SCALE GENOMIC DNA]</scope>
    <source>
        <strain evidence="4 5">W4-4-4</strain>
    </source>
</reference>
<dbReference type="SUPFAM" id="SSF56801">
    <property type="entry name" value="Acetyl-CoA synthetase-like"/>
    <property type="match status" value="1"/>
</dbReference>
<dbReference type="Gene3D" id="3.40.50.12780">
    <property type="entry name" value="N-terminal domain of ligase-like"/>
    <property type="match status" value="1"/>
</dbReference>
<organism evidence="4 5">
    <name type="scientific">Acinetobacter tandoii</name>
    <dbReference type="NCBI Taxonomy" id="202954"/>
    <lineage>
        <taxon>Bacteria</taxon>
        <taxon>Pseudomonadati</taxon>
        <taxon>Pseudomonadota</taxon>
        <taxon>Gammaproteobacteria</taxon>
        <taxon>Moraxellales</taxon>
        <taxon>Moraxellaceae</taxon>
        <taxon>Acinetobacter</taxon>
    </lineage>
</organism>
<dbReference type="InterPro" id="IPR000873">
    <property type="entry name" value="AMP-dep_synth/lig_dom"/>
</dbReference>
<dbReference type="PANTHER" id="PTHR43201:SF5">
    <property type="entry name" value="MEDIUM-CHAIN ACYL-COA LIGASE ACSF2, MITOCHONDRIAL"/>
    <property type="match status" value="1"/>
</dbReference>
<keyword evidence="2 4" id="KW-0436">Ligase</keyword>
<dbReference type="Proteomes" id="UP000325788">
    <property type="component" value="Unassembled WGS sequence"/>
</dbReference>
<evidence type="ECO:0000313" key="4">
    <source>
        <dbReference type="EMBL" id="KAB1853675.1"/>
    </source>
</evidence>
<sequence length="507" mass="55667">MNQLFDVIAAYAKQTPKREAIVTEVRTVSYAELHHVMERLSKELGLLQTQKLAIWGMNSIDWVLIDLAAKKAGITVIPIPLFFSAQQILHLLTDSAVDTIFMADVNLTLSAYHLDCVAQNHTWLHTLSEQGRIQQLLNAEQASGTFIRLNVTAPTTMDSVVPAKITYTSGSTGTPKGVCLAEDTIQSITESLSAALQSSQLGRHLCLIPFATLLENIAGIYVALNMGRSIVVGNVSHFGLVSNHEFKVENFAATVQQYQIQSVILLPQMLKAMVEYIQQFGAQAFASLKFIAVGGGKVSTDLLLQSQQLNLPVYEGYGLSECASVVSLNLPNARKIGSVGKPLPHVDVQIADNGEVVVRGNAMQGYLNEVAVDPLIHTGDAGFFDKDGYLFITGRIKQIIVSSFGRNISPEWVESNGSSEPEINQIAIFGEAQPYLSAVIYAKDNVSDGMLAQAIQKANERMPDYAQIKQWYRSSEPFSLNNQMLTDNGKLRRNEIKKQFGQYLSLQ</sequence>
<dbReference type="AlphaFoldDB" id="A0A5N4WF83"/>
<evidence type="ECO:0000256" key="2">
    <source>
        <dbReference type="ARBA" id="ARBA00022598"/>
    </source>
</evidence>
<dbReference type="Gene3D" id="3.30.300.30">
    <property type="match status" value="1"/>
</dbReference>
<gene>
    <name evidence="4" type="ORF">F4W09_12485</name>
</gene>
<dbReference type="GO" id="GO:0031956">
    <property type="term" value="F:medium-chain fatty acid-CoA ligase activity"/>
    <property type="evidence" value="ECO:0007669"/>
    <property type="project" value="TreeGrafter"/>
</dbReference>
<dbReference type="PROSITE" id="PS00455">
    <property type="entry name" value="AMP_BINDING"/>
    <property type="match status" value="1"/>
</dbReference>
<comment type="similarity">
    <text evidence="1">Belongs to the ATP-dependent AMP-binding enzyme family.</text>
</comment>
<dbReference type="PANTHER" id="PTHR43201">
    <property type="entry name" value="ACYL-COA SYNTHETASE"/>
    <property type="match status" value="1"/>
</dbReference>
<accession>A0A5N4WF83</accession>
<dbReference type="InterPro" id="IPR020845">
    <property type="entry name" value="AMP-binding_CS"/>
</dbReference>
<name>A0A5N4WF83_9GAMM</name>
<comment type="caution">
    <text evidence="4">The sequence shown here is derived from an EMBL/GenBank/DDBJ whole genome shotgun (WGS) entry which is preliminary data.</text>
</comment>
<dbReference type="InterPro" id="IPR045851">
    <property type="entry name" value="AMP-bd_C_sf"/>
</dbReference>